<gene>
    <name evidence="3" type="ORF">Pmar_PMAR003561</name>
</gene>
<accession>C5KHN6</accession>
<sequence length="644" mass="70858">MPFSSKVFRNLRDSADFASILEKMCTYIATNSKVQAGAIPAFEKQIPEMIQVSKEKSEKARAAREAAKGSESPKETTPTTTATTKDESPDVTPTKASADEEPNSTEAKKDEMMPLYSSETMRDVEGSVFGDRLENAREGVTDYLAKAEVREHHRFEDLVKRGFILGDFSTEESNKEFSIDKNGDSPQVREAFHRELLARQIEIMGASKANTRPLLSDSIADAETLVGKLNDLETQFTERDKAAEALAQYRGKLAALNEEQAKELKKSVQDRIERNIVKQEDAMSTCESVDHSCRQGVMSLLGNREAYFSRQIDDCAGKLDESQRKASRLFRNELMEPTTGAVNHEYSQACTLLVNQLDAMHEAVLDAQCELAGAVCFAEEMVDRNHELQARLLQRDKTNGQLERCIMNVEELSQKATKHRGRDYDQQIIAALDKYHAVEREAEVLDRSATADLRSLIEHENTDYARVLAPFSRYLGVAASTEANTAYILARKIPNILRSAVHEDLTCDRTPIGLPKQAAKGEEDVTISGGTTETSLEEPPKTLPEGSPRAHAEEASKALAEGSPRAHAEGASKALAEGSPRAHAEEASKALAEGSPRAHAEEASEAHAESSELKPTSSSSKQHEERTDVTNEAAYHSASSGDDI</sequence>
<organism evidence="4">
    <name type="scientific">Perkinsus marinus (strain ATCC 50983 / TXsc)</name>
    <dbReference type="NCBI Taxonomy" id="423536"/>
    <lineage>
        <taxon>Eukaryota</taxon>
        <taxon>Sar</taxon>
        <taxon>Alveolata</taxon>
        <taxon>Perkinsozoa</taxon>
        <taxon>Perkinsea</taxon>
        <taxon>Perkinsida</taxon>
        <taxon>Perkinsidae</taxon>
        <taxon>Perkinsus</taxon>
    </lineage>
</organism>
<dbReference type="Proteomes" id="UP000007800">
    <property type="component" value="Unassembled WGS sequence"/>
</dbReference>
<reference evidence="3 4" key="1">
    <citation type="submission" date="2008-07" db="EMBL/GenBank/DDBJ databases">
        <authorList>
            <person name="El-Sayed N."/>
            <person name="Caler E."/>
            <person name="Inman J."/>
            <person name="Amedeo P."/>
            <person name="Hass B."/>
            <person name="Wortman J."/>
        </authorList>
    </citation>
    <scope>NUCLEOTIDE SEQUENCE [LARGE SCALE GENOMIC DNA]</scope>
    <source>
        <strain evidence="4">ATCC 50983 / TXsc</strain>
    </source>
</reference>
<feature type="compositionally biased region" description="Basic and acidic residues" evidence="2">
    <location>
        <begin position="54"/>
        <end position="74"/>
    </location>
</feature>
<feature type="region of interest" description="Disordered" evidence="2">
    <location>
        <begin position="54"/>
        <end position="112"/>
    </location>
</feature>
<keyword evidence="1" id="KW-0175">Coiled coil</keyword>
<feature type="coiled-coil region" evidence="1">
    <location>
        <begin position="239"/>
        <end position="266"/>
    </location>
</feature>
<dbReference type="GeneID" id="9061160"/>
<feature type="compositionally biased region" description="Basic and acidic residues" evidence="2">
    <location>
        <begin position="596"/>
        <end position="612"/>
    </location>
</feature>
<keyword evidence="4" id="KW-1185">Reference proteome</keyword>
<evidence type="ECO:0000313" key="4">
    <source>
        <dbReference type="Proteomes" id="UP000007800"/>
    </source>
</evidence>
<evidence type="ECO:0000256" key="1">
    <source>
        <dbReference type="SAM" id="Coils"/>
    </source>
</evidence>
<dbReference type="InParanoid" id="C5KHN6"/>
<evidence type="ECO:0000313" key="3">
    <source>
        <dbReference type="EMBL" id="EER16098.1"/>
    </source>
</evidence>
<dbReference type="InterPro" id="IPR027267">
    <property type="entry name" value="AH/BAR_dom_sf"/>
</dbReference>
<proteinExistence type="predicted"/>
<dbReference type="EMBL" id="GG673069">
    <property type="protein sequence ID" value="EER16098.1"/>
    <property type="molecule type" value="Genomic_DNA"/>
</dbReference>
<protein>
    <submittedName>
        <fullName evidence="3">Uncharacterized protein</fullName>
    </submittedName>
</protein>
<evidence type="ECO:0000256" key="2">
    <source>
        <dbReference type="SAM" id="MobiDB-lite"/>
    </source>
</evidence>
<dbReference type="Gene3D" id="1.20.1270.60">
    <property type="entry name" value="Arfaptin homology (AH) domain/BAR domain"/>
    <property type="match status" value="1"/>
</dbReference>
<name>C5KHN6_PERM5</name>
<dbReference type="AlphaFoldDB" id="C5KHN6"/>
<dbReference type="RefSeq" id="XP_002784302.1">
    <property type="nucleotide sequence ID" value="XM_002784256.1"/>
</dbReference>
<feature type="region of interest" description="Disordered" evidence="2">
    <location>
        <begin position="511"/>
        <end position="644"/>
    </location>
</feature>
<dbReference type="OrthoDB" id="421421at2759"/>